<dbReference type="AlphaFoldDB" id="A1BGP8"/>
<proteinExistence type="predicted"/>
<dbReference type="RefSeq" id="WP_011745387.1">
    <property type="nucleotide sequence ID" value="NC_008639.1"/>
</dbReference>
<dbReference type="EMBL" id="CP000492">
    <property type="protein sequence ID" value="ABL65575.1"/>
    <property type="molecule type" value="Genomic_DNA"/>
</dbReference>
<dbReference type="InterPro" id="IPR021730">
    <property type="entry name" value="YdbH"/>
</dbReference>
<sequence precursor="true">MKWPLKIIAVLLLLALLVPAAAWISFPWYAQSLIDRALQGKPFRVEVSGVGIPLPGSIGFRSVKLVFITPPDNCIPAATTYTINLGSGKLSWITESEEKGITSSIIPHKLHADLTLEADSLHLLPDPENFTFEDGNPRISIKLNILRKKGLSMEFHPLDIAYSIGSATVKKDKLQLSGLNYDIHVARAEGWQQPLDTLTVAKLYSDGNPSPAGNFRALFGSKRNSFKPCSLILSNCSVDLFQWNATSDHIEYDLKEQKTRFTLNLAEIPLNELPGFKQAGKNTVSAEGTLSGAIPVEFQDSTVQVRNAVVVAGKGSTIVYYTSHNKPWFSLSIGPQNSAGELLKNFNATIILNSRHKNLSGIAVQNISTDIFEGTLNSSPFFFDPAKNEMMMTLTMNNIRLPDHLTWHGESRGTFSGGVSGTIPVTYGKKGILFGNTHLVSTLTFRDISLNSLPGLSREGTKTPFASGNINGVLPIEFRDSTLLIRKGMVEGEKGSKIIFYDKKNQPLLSFDLGTKKEGGRLLKNLNGSFTFINGSKKNAAIDIKNLSTEIFGGTLNATPFTFGNAGKSASLTIKLNKISALDRVKLYGEFKAALQGDITGTVPLSIGNKSFSITKARLLSKGGGTISITPKTTKQTTSERIMGASKPDADYLFSEPGLWFSRSFDGTLVADFAMKKFVHRNSGGELILSSPKGKAVLWRNKKNPDLITLENFSAGFFDGTIGIQKADYDMVKKSTETTIALNGIPIQKLLDLQGTKKIYATGAIKGTLPVKIKDQVFEILDGDMAAEENGQIIYATTPEERAAANQGLRTTYEALSNFLYAELFSSITMAPDGKSHINIQLKGANPDYQAGRPIELNLNIEQNLLDLMRSLSISGNIEQVISEKALNMGN</sequence>
<evidence type="ECO:0000313" key="1">
    <source>
        <dbReference type="EMBL" id="ABL65575.1"/>
    </source>
</evidence>
<dbReference type="KEGG" id="cph:Cpha266_1553"/>
<dbReference type="Proteomes" id="UP000008701">
    <property type="component" value="Chromosome"/>
</dbReference>
<dbReference type="OrthoDB" id="593422at2"/>
<protein>
    <recommendedName>
        <fullName evidence="3">Dicarboxylate transport domain-containing protein</fullName>
    </recommendedName>
</protein>
<dbReference type="eggNOG" id="COG2911">
    <property type="taxonomic scope" value="Bacteria"/>
</dbReference>
<keyword evidence="2" id="KW-1185">Reference proteome</keyword>
<dbReference type="STRING" id="290317.Cpha266_1553"/>
<gene>
    <name evidence="1" type="ordered locus">Cpha266_1553</name>
</gene>
<evidence type="ECO:0008006" key="3">
    <source>
        <dbReference type="Google" id="ProtNLM"/>
    </source>
</evidence>
<evidence type="ECO:0000313" key="2">
    <source>
        <dbReference type="Proteomes" id="UP000008701"/>
    </source>
</evidence>
<name>A1BGP8_CHLPD</name>
<reference evidence="1 2" key="1">
    <citation type="submission" date="2006-12" db="EMBL/GenBank/DDBJ databases">
        <title>Complete sequence of Chlorobium phaeobacteroides DSM 266.</title>
        <authorList>
            <consortium name="US DOE Joint Genome Institute"/>
            <person name="Copeland A."/>
            <person name="Lucas S."/>
            <person name="Lapidus A."/>
            <person name="Barry K."/>
            <person name="Detter J.C."/>
            <person name="Glavina del Rio T."/>
            <person name="Hammon N."/>
            <person name="Israni S."/>
            <person name="Pitluck S."/>
            <person name="Goltsman E."/>
            <person name="Schmutz J."/>
            <person name="Larimer F."/>
            <person name="Land M."/>
            <person name="Hauser L."/>
            <person name="Mikhailova N."/>
            <person name="Li T."/>
            <person name="Overmann J."/>
            <person name="Bryant D.A."/>
            <person name="Richardson P."/>
        </authorList>
    </citation>
    <scope>NUCLEOTIDE SEQUENCE [LARGE SCALE GENOMIC DNA]</scope>
    <source>
        <strain evidence="1 2">DSM 266</strain>
    </source>
</reference>
<accession>A1BGP8</accession>
<dbReference type="Pfam" id="PF11739">
    <property type="entry name" value="YdbH-like"/>
    <property type="match status" value="1"/>
</dbReference>
<organism evidence="1 2">
    <name type="scientific">Chlorobium phaeobacteroides (strain DSM 266 / SMG 266 / 2430)</name>
    <dbReference type="NCBI Taxonomy" id="290317"/>
    <lineage>
        <taxon>Bacteria</taxon>
        <taxon>Pseudomonadati</taxon>
        <taxon>Chlorobiota</taxon>
        <taxon>Chlorobiia</taxon>
        <taxon>Chlorobiales</taxon>
        <taxon>Chlorobiaceae</taxon>
        <taxon>Chlorobium/Pelodictyon group</taxon>
        <taxon>Chlorobium</taxon>
    </lineage>
</organism>
<dbReference type="HOGENOM" id="CLU_333368_0_0_10"/>